<dbReference type="Gene3D" id="3.40.50.1820">
    <property type="entry name" value="alpha/beta hydrolase"/>
    <property type="match status" value="1"/>
</dbReference>
<dbReference type="PANTHER" id="PTHR43142">
    <property type="entry name" value="CARBOXYLIC ESTER HYDROLASE"/>
    <property type="match status" value="1"/>
</dbReference>
<dbReference type="GO" id="GO:0016787">
    <property type="term" value="F:hydrolase activity"/>
    <property type="evidence" value="ECO:0007669"/>
    <property type="project" value="UniProtKB-KW"/>
</dbReference>
<dbReference type="PROSITE" id="PS00122">
    <property type="entry name" value="CARBOXYLESTERASE_B_1"/>
    <property type="match status" value="1"/>
</dbReference>
<dbReference type="OrthoDB" id="408631at2759"/>
<keyword evidence="5" id="KW-1185">Reference proteome</keyword>
<keyword evidence="2" id="KW-0378">Hydrolase</keyword>
<dbReference type="InParanoid" id="A0A1V8SA59"/>
<evidence type="ECO:0000313" key="5">
    <source>
        <dbReference type="Proteomes" id="UP000192596"/>
    </source>
</evidence>
<dbReference type="Pfam" id="PF00135">
    <property type="entry name" value="COesterase"/>
    <property type="match status" value="1"/>
</dbReference>
<dbReference type="EMBL" id="NAJO01000076">
    <property type="protein sequence ID" value="OQN95929.1"/>
    <property type="molecule type" value="Genomic_DNA"/>
</dbReference>
<comment type="similarity">
    <text evidence="1">Belongs to the type-B carboxylesterase/lipase family.</text>
</comment>
<evidence type="ECO:0000256" key="1">
    <source>
        <dbReference type="ARBA" id="ARBA00005964"/>
    </source>
</evidence>
<evidence type="ECO:0000256" key="2">
    <source>
        <dbReference type="ARBA" id="ARBA00022801"/>
    </source>
</evidence>
<name>A0A1V8SA59_9PEZI</name>
<dbReference type="PANTHER" id="PTHR43142:SF3">
    <property type="entry name" value="PUTATIVE (AFU_ORTHOLOGUE AFUA_3G09070)-RELATED"/>
    <property type="match status" value="1"/>
</dbReference>
<evidence type="ECO:0000313" key="4">
    <source>
        <dbReference type="EMBL" id="OQN95929.1"/>
    </source>
</evidence>
<dbReference type="InterPro" id="IPR002018">
    <property type="entry name" value="CarbesteraseB"/>
</dbReference>
<sequence>MTVAKNTKILEMCILYARPSNRHIKVSVTEFSMLSPVFLLVSQLAISAYAAPPPSSVGRTRLTNKDSSLTILYQNNLNGSDDANHISAILLDATSPRQAAAACASLSETLLSKAAIQAHSDDFYNQLSYLAYNRRANRRQQYQISDGLVSLDSRKGRLDFQGALRGYASFPVLCTQSTSSSQPTNSSATAANEITIAAAGNTYLGYRNKKSWRFSGLRYANTPARWQYSSVYSGVGQSLNATAFGSQCVQVSGQGSEDCLFLNVQTPYIPKSGSKKNLKPVLFWIHGGGFNGGTGSDPGSDGGNLASREDVVVVTINYRLATLGFFNVPGTNITADNISQWTINNIASFGGDANQIVIAGSSAGGGSVRVLLGSPPAIGKFQGGIAQSNLGGGVGLGQTGNYATAYSSYITPQQGYALAGQQIFTAVGCDQTSVTAQIACLAQVNYTRIATLPTRAEKVVQDGKIVNTEQLIVNTKNASTAHVPVIFGINANDGSSFSTYPKKANVTSELQGIELSLGITEPYAQGIIDSGLFPYYDSGNLTLDSFNVSQRVATDNQFRCVDEATVYAGATTGAFQKAYYYESDRTLGGYDPNGLGGPPVTPGYPRGNPNLPYFRVHGADQGWLFGNLPYLRDGPDLYSLQLESNWYAGFMKRGDPNQPLAHLEARGYTRTMEGVQLSGSWDPIVDANGPIKHLDWPSYSAGFVDVPQCAYLNYSLSYYLEGGI</sequence>
<dbReference type="SUPFAM" id="SSF53474">
    <property type="entry name" value="alpha/beta-Hydrolases"/>
    <property type="match status" value="1"/>
</dbReference>
<dbReference type="InterPro" id="IPR019826">
    <property type="entry name" value="Carboxylesterase_B_AS"/>
</dbReference>
<comment type="caution">
    <text evidence="4">The sequence shown here is derived from an EMBL/GenBank/DDBJ whole genome shotgun (WGS) entry which is preliminary data.</text>
</comment>
<dbReference type="AlphaFoldDB" id="A0A1V8SA59"/>
<dbReference type="InterPro" id="IPR029058">
    <property type="entry name" value="AB_hydrolase_fold"/>
</dbReference>
<dbReference type="Proteomes" id="UP000192596">
    <property type="component" value="Unassembled WGS sequence"/>
</dbReference>
<proteinExistence type="inferred from homology"/>
<reference evidence="5" key="1">
    <citation type="submission" date="2017-03" db="EMBL/GenBank/DDBJ databases">
        <title>Genomes of endolithic fungi from Antarctica.</title>
        <authorList>
            <person name="Coleine C."/>
            <person name="Masonjones S."/>
            <person name="Stajich J.E."/>
        </authorList>
    </citation>
    <scope>NUCLEOTIDE SEQUENCE [LARGE SCALE GENOMIC DNA]</scope>
    <source>
        <strain evidence="5">CCFEE 5527</strain>
    </source>
</reference>
<accession>A0A1V8SA59</accession>
<feature type="domain" description="Carboxylesterase type B" evidence="3">
    <location>
        <begin position="210"/>
        <end position="675"/>
    </location>
</feature>
<organism evidence="4 5">
    <name type="scientific">Cryoendolithus antarcticus</name>
    <dbReference type="NCBI Taxonomy" id="1507870"/>
    <lineage>
        <taxon>Eukaryota</taxon>
        <taxon>Fungi</taxon>
        <taxon>Dikarya</taxon>
        <taxon>Ascomycota</taxon>
        <taxon>Pezizomycotina</taxon>
        <taxon>Dothideomycetes</taxon>
        <taxon>Dothideomycetidae</taxon>
        <taxon>Cladosporiales</taxon>
        <taxon>Cladosporiaceae</taxon>
        <taxon>Cryoendolithus</taxon>
    </lineage>
</organism>
<evidence type="ECO:0000259" key="3">
    <source>
        <dbReference type="Pfam" id="PF00135"/>
    </source>
</evidence>
<protein>
    <recommendedName>
        <fullName evidence="3">Carboxylesterase type B domain-containing protein</fullName>
    </recommendedName>
</protein>
<dbReference type="STRING" id="1507870.A0A1V8SA59"/>
<gene>
    <name evidence="4" type="ORF">B0A48_17767</name>
</gene>